<evidence type="ECO:0000256" key="1">
    <source>
        <dbReference type="ARBA" id="ARBA00093462"/>
    </source>
</evidence>
<evidence type="ECO:0000313" key="5">
    <source>
        <dbReference type="Proteomes" id="UP000886786"/>
    </source>
</evidence>
<dbReference type="Pfam" id="PF07261">
    <property type="entry name" value="DnaB_2"/>
    <property type="match status" value="1"/>
</dbReference>
<dbReference type="EMBL" id="DVFV01000029">
    <property type="protein sequence ID" value="HIQ90282.1"/>
    <property type="molecule type" value="Genomic_DNA"/>
</dbReference>
<feature type="domain" description="Replicative helicase loading/DNA remodeling protein DnaB N-terminal winged helix" evidence="3">
    <location>
        <begin position="10"/>
        <end position="254"/>
    </location>
</feature>
<dbReference type="InterPro" id="IPR006343">
    <property type="entry name" value="DnaB/C_C"/>
</dbReference>
<reference evidence="4" key="2">
    <citation type="journal article" date="2021" name="PeerJ">
        <title>Extensive microbial diversity within the chicken gut microbiome revealed by metagenomics and culture.</title>
        <authorList>
            <person name="Gilroy R."/>
            <person name="Ravi A."/>
            <person name="Getino M."/>
            <person name="Pursley I."/>
            <person name="Horton D.L."/>
            <person name="Alikhan N.F."/>
            <person name="Baker D."/>
            <person name="Gharbi K."/>
            <person name="Hall N."/>
            <person name="Watson M."/>
            <person name="Adriaenssens E.M."/>
            <person name="Foster-Nyarko E."/>
            <person name="Jarju S."/>
            <person name="Secka A."/>
            <person name="Antonio M."/>
            <person name="Oren A."/>
            <person name="Chaudhuri R.R."/>
            <person name="La Ragione R."/>
            <person name="Hildebrand F."/>
            <person name="Pallen M.J."/>
        </authorList>
    </citation>
    <scope>NUCLEOTIDE SEQUENCE</scope>
    <source>
        <strain evidence="4">CHK147-3167</strain>
    </source>
</reference>
<proteinExistence type="inferred from homology"/>
<protein>
    <submittedName>
        <fullName evidence="4">DnaD domain protein</fullName>
    </submittedName>
</protein>
<evidence type="ECO:0000259" key="3">
    <source>
        <dbReference type="Pfam" id="PF25888"/>
    </source>
</evidence>
<dbReference type="AlphaFoldDB" id="A0A9D0ZRQ4"/>
<dbReference type="Pfam" id="PF25888">
    <property type="entry name" value="WHD_DnaB"/>
    <property type="match status" value="1"/>
</dbReference>
<sequence>MAKTNISLFPADTYIVKNCTVLNSDSRIVLTKLYQPVIGSTAITLYLTLWDNLDTSQIISTENTHHNLMAITRLKLEDILDAREKLEGIGLIKTYLKKGSVNNYIYELYSPLDPKEFLENPILSVTLESNIGTKEYEKVVKYFSLPKINLQGYEDISCSFSDTFEITSAPSYSEERNIRHISELGILIDSKIDLTNVISMIPSEILNKRSITKDTKDLIYKLAFVYNLSESDLSELIRNSINEKHIIDKEKLRTNCHNYYTFENKGETPSLIYKSQPEYLRKQVSSNSKKSKMIHTFETMTPYDFLSGKNKGVRPSKRELGILETLLVDYNLPPGVVNVLIDYVLKINDGKLTKNFILAIAAQWARENIKTVEDAMELCKKENKSKQTRAVKKVVQKEATPDWFNKQIGIKEATTEDIAKLEEQLQNL</sequence>
<dbReference type="InterPro" id="IPR058660">
    <property type="entry name" value="WHD_DnaB"/>
</dbReference>
<dbReference type="Proteomes" id="UP000886786">
    <property type="component" value="Unassembled WGS sequence"/>
</dbReference>
<organism evidence="4 5">
    <name type="scientific">Candidatus Coprosoma intestinipullorum</name>
    <dbReference type="NCBI Taxonomy" id="2840752"/>
    <lineage>
        <taxon>Bacteria</taxon>
        <taxon>Bacillati</taxon>
        <taxon>Bacillota</taxon>
        <taxon>Bacillota incertae sedis</taxon>
        <taxon>Candidatus Coprosoma</taxon>
    </lineage>
</organism>
<feature type="domain" description="DnaB/C C-terminal" evidence="2">
    <location>
        <begin position="309"/>
        <end position="377"/>
    </location>
</feature>
<comment type="similarity">
    <text evidence="1">Belongs to the DnaB/DnaD family.</text>
</comment>
<dbReference type="Gene3D" id="1.10.10.630">
    <property type="entry name" value="DnaD domain-like"/>
    <property type="match status" value="1"/>
</dbReference>
<name>A0A9D0ZRQ4_9FIRM</name>
<evidence type="ECO:0000259" key="2">
    <source>
        <dbReference type="Pfam" id="PF07261"/>
    </source>
</evidence>
<reference evidence="4" key="1">
    <citation type="submission" date="2020-10" db="EMBL/GenBank/DDBJ databases">
        <authorList>
            <person name="Gilroy R."/>
        </authorList>
    </citation>
    <scope>NUCLEOTIDE SEQUENCE</scope>
    <source>
        <strain evidence="4">CHK147-3167</strain>
    </source>
</reference>
<evidence type="ECO:0000313" key="4">
    <source>
        <dbReference type="EMBL" id="HIQ90282.1"/>
    </source>
</evidence>
<dbReference type="InterPro" id="IPR034829">
    <property type="entry name" value="DnaD-like_sf"/>
</dbReference>
<comment type="caution">
    <text evidence="4">The sequence shown here is derived from an EMBL/GenBank/DDBJ whole genome shotgun (WGS) entry which is preliminary data.</text>
</comment>
<gene>
    <name evidence="4" type="ORF">IAB27_01445</name>
</gene>
<accession>A0A9D0ZRQ4</accession>